<dbReference type="EMBL" id="MCFJ01000012">
    <property type="protein sequence ID" value="ORY59914.1"/>
    <property type="molecule type" value="Genomic_DNA"/>
</dbReference>
<organism evidence="2 3">
    <name type="scientific">Pseudomassariella vexata</name>
    <dbReference type="NCBI Taxonomy" id="1141098"/>
    <lineage>
        <taxon>Eukaryota</taxon>
        <taxon>Fungi</taxon>
        <taxon>Dikarya</taxon>
        <taxon>Ascomycota</taxon>
        <taxon>Pezizomycotina</taxon>
        <taxon>Sordariomycetes</taxon>
        <taxon>Xylariomycetidae</taxon>
        <taxon>Amphisphaeriales</taxon>
        <taxon>Pseudomassariaceae</taxon>
        <taxon>Pseudomassariella</taxon>
    </lineage>
</organism>
<dbReference type="Proteomes" id="UP000193689">
    <property type="component" value="Unassembled WGS sequence"/>
</dbReference>
<evidence type="ECO:0000256" key="1">
    <source>
        <dbReference type="SAM" id="MobiDB-lite"/>
    </source>
</evidence>
<protein>
    <submittedName>
        <fullName evidence="2">Uncharacterized protein</fullName>
    </submittedName>
</protein>
<name>A0A1Y2DL77_9PEZI</name>
<dbReference type="GeneID" id="63774866"/>
<gene>
    <name evidence="2" type="ORF">BCR38DRAFT_412137</name>
</gene>
<dbReference type="InParanoid" id="A0A1Y2DL77"/>
<keyword evidence="3" id="KW-1185">Reference proteome</keyword>
<proteinExistence type="predicted"/>
<accession>A0A1Y2DL77</accession>
<feature type="region of interest" description="Disordered" evidence="1">
    <location>
        <begin position="395"/>
        <end position="416"/>
    </location>
</feature>
<evidence type="ECO:0000313" key="2">
    <source>
        <dbReference type="EMBL" id="ORY59914.1"/>
    </source>
</evidence>
<reference evidence="2 3" key="1">
    <citation type="submission" date="2016-07" db="EMBL/GenBank/DDBJ databases">
        <title>Pervasive Adenine N6-methylation of Active Genes in Fungi.</title>
        <authorList>
            <consortium name="DOE Joint Genome Institute"/>
            <person name="Mondo S.J."/>
            <person name="Dannebaum R.O."/>
            <person name="Kuo R.C."/>
            <person name="Labutti K."/>
            <person name="Haridas S."/>
            <person name="Kuo A."/>
            <person name="Salamov A."/>
            <person name="Ahrendt S.R."/>
            <person name="Lipzen A."/>
            <person name="Sullivan W."/>
            <person name="Andreopoulos W.B."/>
            <person name="Clum A."/>
            <person name="Lindquist E."/>
            <person name="Daum C."/>
            <person name="Ramamoorthy G.K."/>
            <person name="Gryganskyi A."/>
            <person name="Culley D."/>
            <person name="Magnuson J.K."/>
            <person name="James T.Y."/>
            <person name="O'Malley M.A."/>
            <person name="Stajich J.E."/>
            <person name="Spatafora J.W."/>
            <person name="Visel A."/>
            <person name="Grigoriev I.V."/>
        </authorList>
    </citation>
    <scope>NUCLEOTIDE SEQUENCE [LARGE SCALE GENOMIC DNA]</scope>
    <source>
        <strain evidence="2 3">CBS 129021</strain>
    </source>
</reference>
<dbReference type="RefSeq" id="XP_040712348.1">
    <property type="nucleotide sequence ID" value="XM_040858654.1"/>
</dbReference>
<comment type="caution">
    <text evidence="2">The sequence shown here is derived from an EMBL/GenBank/DDBJ whole genome shotgun (WGS) entry which is preliminary data.</text>
</comment>
<evidence type="ECO:0000313" key="3">
    <source>
        <dbReference type="Proteomes" id="UP000193689"/>
    </source>
</evidence>
<feature type="non-terminal residue" evidence="2">
    <location>
        <position position="1"/>
    </location>
</feature>
<sequence>TVQKFISGASKELSRTTQPWEVEYPIEVPATIQPLLKGWTEDPRSFFSGGLLTDDISSLYQYLRSLDSKQATAVYTFRRRVALATFAWLKEATRCNSLADHIVQAGNVDEVGDEVVKKCTIWAKKGKRYRGYVDDFGGNNGVLFALDPDISSTFREQDLHVKGEKRKAFLDKLRRRGVVQVAESYEGDASNISLWNDTLVPTTPSNFVEQSHDGSDRSAPAPTAIHACARREHHTSLDHETTVLWTSHGPDHDLHGGLSHVEDGQDTELIGHANNSEGCYSNGLAICHGQHTLQSVQGRHGSDVRIPLNEPDDYEQGYDDAPNNGDSELATVCSSEDSRRGLDLLPNGTTCGLSESGIIREDTAVGVPKEAEKSIFNNHDTGIANRDQELLKRKSNTADSLSGPPKVVPRSSLGGESDRMILDGHVSMRLLQGSTEPSTNVPYIPNSIECFTREQESFPTSADGQDGQWMNLLDFSYFEFKTPSILLKDYIAETSQLKVDDLPYGRHKIQGGAYMVDPFPTILEKLVRQGRREISSEKLKFDSMLIYLDTGSVWAEANATFSFAIPTLID</sequence>
<dbReference type="AlphaFoldDB" id="A0A1Y2DL77"/>